<name>A0A1S1X951_9NEIS</name>
<dbReference type="Gene3D" id="1.20.1170.10">
    <property type="match status" value="1"/>
</dbReference>
<organism evidence="1 2">
    <name type="scientific">Chromobacterium amazonense</name>
    <dbReference type="NCBI Taxonomy" id="1382803"/>
    <lineage>
        <taxon>Bacteria</taxon>
        <taxon>Pseudomonadati</taxon>
        <taxon>Pseudomonadota</taxon>
        <taxon>Betaproteobacteria</taxon>
        <taxon>Neisseriales</taxon>
        <taxon>Chromobacteriaceae</taxon>
        <taxon>Chromobacterium</taxon>
    </lineage>
</organism>
<protein>
    <recommendedName>
        <fullName evidence="3">HBL/NHE enterotoxin family protein</fullName>
    </recommendedName>
</protein>
<dbReference type="RefSeq" id="WP_052247043.1">
    <property type="nucleotide sequence ID" value="NZ_CAWMOE010000026.1"/>
</dbReference>
<comment type="caution">
    <text evidence="1">The sequence shown here is derived from an EMBL/GenBank/DDBJ whole genome shotgun (WGS) entry which is preliminary data.</text>
</comment>
<sequence length="372" mass="39863">MLKTITQGDASQSIDLGDQDMLVAVLSSSNNALLTESYGNLLRQQQALAGTGIDSGLAIKIAAYQGQMNHQAQYFQQKNLSGLINLITYASNFAALVSAFNNGLSADDQQLYALRQTYAQQLNGLADLAEDYQVGAKATNTQYQVTVDSLNQLMASYDQSMVQLINSLSDEAKQLNKDIDALIQAIAANIQAIVDQGEKAGAGVRELGLAILSSLTLKEEKDKDGKPAASKPGDQVEYMVSGITALTGGIAGSSQAAKDLRSNNDKLATAYQALAQANAMITVAKSVQAQTQLFVEAYRNTQQKIVLLPQSWGQVASAFRKSAFVWQNLTPDDDLARIRRNVSLCNTEWQLLAGQVADIKESYAGNGSLPLA</sequence>
<accession>A0A1S1X951</accession>
<gene>
    <name evidence="1" type="ORF">BUE93_04720</name>
</gene>
<evidence type="ECO:0000313" key="2">
    <source>
        <dbReference type="Proteomes" id="UP000239469"/>
    </source>
</evidence>
<dbReference type="SUPFAM" id="SSF58100">
    <property type="entry name" value="Bacterial hemolysins"/>
    <property type="match status" value="1"/>
</dbReference>
<dbReference type="Proteomes" id="UP000239469">
    <property type="component" value="Unassembled WGS sequence"/>
</dbReference>
<dbReference type="AlphaFoldDB" id="A0A1S1X951"/>
<evidence type="ECO:0008006" key="3">
    <source>
        <dbReference type="Google" id="ProtNLM"/>
    </source>
</evidence>
<proteinExistence type="predicted"/>
<dbReference type="EMBL" id="MTBD01000007">
    <property type="protein sequence ID" value="PRP71942.1"/>
    <property type="molecule type" value="Genomic_DNA"/>
</dbReference>
<evidence type="ECO:0000313" key="1">
    <source>
        <dbReference type="EMBL" id="PRP71942.1"/>
    </source>
</evidence>
<reference evidence="1 2" key="1">
    <citation type="submission" date="2017-01" db="EMBL/GenBank/DDBJ databases">
        <title>New insights into the genetic diversity of Chromobacterium isolated from tropical freshwater lake.</title>
        <authorList>
            <person name="Santos A.B."/>
            <person name="Nascimento A.M."/>
            <person name="Da Silva P.C."/>
        </authorList>
    </citation>
    <scope>NUCLEOTIDE SEQUENCE [LARGE SCALE GENOMIC DNA]</scope>
    <source>
        <strain evidence="1 2">56AF</strain>
    </source>
</reference>